<dbReference type="Pfam" id="PF01569">
    <property type="entry name" value="PAP2"/>
    <property type="match status" value="1"/>
</dbReference>
<comment type="caution">
    <text evidence="3">The sequence shown here is derived from an EMBL/GenBank/DDBJ whole genome shotgun (WGS) entry which is preliminary data.</text>
</comment>
<dbReference type="OrthoDB" id="103227at2"/>
<dbReference type="InterPro" id="IPR036938">
    <property type="entry name" value="PAP2/HPO_sf"/>
</dbReference>
<feature type="signal peptide" evidence="1">
    <location>
        <begin position="1"/>
        <end position="22"/>
    </location>
</feature>
<reference evidence="3 4" key="1">
    <citation type="submission" date="2019-07" db="EMBL/GenBank/DDBJ databases">
        <title>Whole genome shotgun sequence of Reyranella soli NBRC 108950.</title>
        <authorList>
            <person name="Hosoyama A."/>
            <person name="Uohara A."/>
            <person name="Ohji S."/>
            <person name="Ichikawa N."/>
        </authorList>
    </citation>
    <scope>NUCLEOTIDE SEQUENCE [LARGE SCALE GENOMIC DNA]</scope>
    <source>
        <strain evidence="3 4">NBRC 108950</strain>
    </source>
</reference>
<evidence type="ECO:0000256" key="1">
    <source>
        <dbReference type="SAM" id="SignalP"/>
    </source>
</evidence>
<evidence type="ECO:0000259" key="2">
    <source>
        <dbReference type="Pfam" id="PF01569"/>
    </source>
</evidence>
<dbReference type="AlphaFoldDB" id="A0A512N2W5"/>
<evidence type="ECO:0000313" key="4">
    <source>
        <dbReference type="Proteomes" id="UP000321058"/>
    </source>
</evidence>
<feature type="chain" id="PRO_5021705461" description="Phosphatidic acid phosphatase type 2/haloperoxidase domain-containing protein" evidence="1">
    <location>
        <begin position="23"/>
        <end position="436"/>
    </location>
</feature>
<organism evidence="3 4">
    <name type="scientific">Reyranella soli</name>
    <dbReference type="NCBI Taxonomy" id="1230389"/>
    <lineage>
        <taxon>Bacteria</taxon>
        <taxon>Pseudomonadati</taxon>
        <taxon>Pseudomonadota</taxon>
        <taxon>Alphaproteobacteria</taxon>
        <taxon>Hyphomicrobiales</taxon>
        <taxon>Reyranellaceae</taxon>
        <taxon>Reyranella</taxon>
    </lineage>
</organism>
<sequence>MNSIRAIILAGVSQFVITTAFAAPDNAVIRANAAAGVAASKACIAPLNNPFHESRAYAMMHLAIHDALNAIDRKYQPYAYDKKAEPGTSADAAVAAAAYYVMSPTLQKLPAEALPNEACLANGNAVVEAAYVLALAVIPDGPAKTQGIALGKATAAAVLAKRAGDHADDGGPYINKTCPPPGQPGAYQCTPDRPFVAFEKWANVTPFVMQDNAQFRPVPPYKVDDAKFKADLEEVKKIGGDGKTTPSTRTPEQSEMALFWLESSPLKWSRIGRTVAADKGLDMWESARLFAILEMALADGYIAMSASKNHYQFWRPVTAIRAGGDASWTPFQVTPPNQDYPSGHSIEGGVGAEVLKRLIGTDQVNFKDCGATLPAGSTCYDEKPVLRSYTSFTQAADENAISRIYVGFHFRNATDEGTAYGRKIGERAATLLPAAK</sequence>
<dbReference type="CDD" id="cd03398">
    <property type="entry name" value="PAP2_haloperoxidase"/>
    <property type="match status" value="1"/>
</dbReference>
<feature type="domain" description="Phosphatidic acid phosphatase type 2/haloperoxidase" evidence="2">
    <location>
        <begin position="296"/>
        <end position="421"/>
    </location>
</feature>
<evidence type="ECO:0000313" key="3">
    <source>
        <dbReference type="EMBL" id="GEP53303.1"/>
    </source>
</evidence>
<dbReference type="EMBL" id="BKAJ01000007">
    <property type="protein sequence ID" value="GEP53303.1"/>
    <property type="molecule type" value="Genomic_DNA"/>
</dbReference>
<dbReference type="InterPro" id="IPR000326">
    <property type="entry name" value="PAP2/HPO"/>
</dbReference>
<dbReference type="Gene3D" id="1.10.606.20">
    <property type="match status" value="1"/>
</dbReference>
<dbReference type="Proteomes" id="UP000321058">
    <property type="component" value="Unassembled WGS sequence"/>
</dbReference>
<dbReference type="InterPro" id="IPR052559">
    <property type="entry name" value="V-haloperoxidase"/>
</dbReference>
<protein>
    <recommendedName>
        <fullName evidence="2">Phosphatidic acid phosphatase type 2/haloperoxidase domain-containing protein</fullName>
    </recommendedName>
</protein>
<name>A0A512N2W5_9HYPH</name>
<accession>A0A512N2W5</accession>
<keyword evidence="4" id="KW-1185">Reference proteome</keyword>
<dbReference type="PANTHER" id="PTHR34599:SF1">
    <property type="entry name" value="PHOSPHATIDIC ACID PHOSPHATASE TYPE 2_HALOPEROXIDASE DOMAIN-CONTAINING PROTEIN"/>
    <property type="match status" value="1"/>
</dbReference>
<proteinExistence type="predicted"/>
<dbReference type="PANTHER" id="PTHR34599">
    <property type="entry name" value="PEROXIDASE-RELATED"/>
    <property type="match status" value="1"/>
</dbReference>
<dbReference type="RefSeq" id="WP_147145793.1">
    <property type="nucleotide sequence ID" value="NZ_BKAJ01000007.1"/>
</dbReference>
<gene>
    <name evidence="3" type="ORF">RSO01_04690</name>
</gene>
<dbReference type="SUPFAM" id="SSF48317">
    <property type="entry name" value="Acid phosphatase/Vanadium-dependent haloperoxidase"/>
    <property type="match status" value="1"/>
</dbReference>
<keyword evidence="1" id="KW-0732">Signal</keyword>